<keyword evidence="3" id="KW-1185">Reference proteome</keyword>
<evidence type="ECO:0000313" key="3">
    <source>
        <dbReference type="Proteomes" id="UP001595851"/>
    </source>
</evidence>
<organism evidence="2 3">
    <name type="scientific">Nonomuraea purpurea</name>
    <dbReference type="NCBI Taxonomy" id="1849276"/>
    <lineage>
        <taxon>Bacteria</taxon>
        <taxon>Bacillati</taxon>
        <taxon>Actinomycetota</taxon>
        <taxon>Actinomycetes</taxon>
        <taxon>Streptosporangiales</taxon>
        <taxon>Streptosporangiaceae</taxon>
        <taxon>Nonomuraea</taxon>
    </lineage>
</organism>
<feature type="region of interest" description="Disordered" evidence="1">
    <location>
        <begin position="82"/>
        <end position="108"/>
    </location>
</feature>
<comment type="caution">
    <text evidence="2">The sequence shown here is derived from an EMBL/GenBank/DDBJ whole genome shotgun (WGS) entry which is preliminary data.</text>
</comment>
<evidence type="ECO:0000313" key="2">
    <source>
        <dbReference type="EMBL" id="MFC4013879.1"/>
    </source>
</evidence>
<evidence type="ECO:0000256" key="1">
    <source>
        <dbReference type="SAM" id="MobiDB-lite"/>
    </source>
</evidence>
<gene>
    <name evidence="2" type="ORF">ACFOY2_42095</name>
</gene>
<reference evidence="3" key="1">
    <citation type="journal article" date="2019" name="Int. J. Syst. Evol. Microbiol.">
        <title>The Global Catalogue of Microorganisms (GCM) 10K type strain sequencing project: providing services to taxonomists for standard genome sequencing and annotation.</title>
        <authorList>
            <consortium name="The Broad Institute Genomics Platform"/>
            <consortium name="The Broad Institute Genome Sequencing Center for Infectious Disease"/>
            <person name="Wu L."/>
            <person name="Ma J."/>
        </authorList>
    </citation>
    <scope>NUCLEOTIDE SEQUENCE [LARGE SCALE GENOMIC DNA]</scope>
    <source>
        <strain evidence="3">TBRC 1276</strain>
    </source>
</reference>
<accession>A0ABV8GLT1</accession>
<dbReference type="Proteomes" id="UP001595851">
    <property type="component" value="Unassembled WGS sequence"/>
</dbReference>
<feature type="compositionally biased region" description="Low complexity" evidence="1">
    <location>
        <begin position="89"/>
        <end position="104"/>
    </location>
</feature>
<protein>
    <submittedName>
        <fullName evidence="2">Uncharacterized protein</fullName>
    </submittedName>
</protein>
<proteinExistence type="predicted"/>
<dbReference type="RefSeq" id="WP_379533733.1">
    <property type="nucleotide sequence ID" value="NZ_JBHSBI010000030.1"/>
</dbReference>
<sequence>MREQRSGLFGGWGLHSPIDWRHRPDALVEGVPRDDRNIEINQSHLHSQVEELLTRYGRIDTMWPGFSPDDKGAADRRSRALIPDPAVDSGTTTPGALPPGTSTLQLPVRRPDVAVPAIELFP</sequence>
<name>A0ABV8GLT1_9ACTN</name>
<dbReference type="EMBL" id="JBHSBI010000030">
    <property type="protein sequence ID" value="MFC4013879.1"/>
    <property type="molecule type" value="Genomic_DNA"/>
</dbReference>